<keyword evidence="9" id="KW-0833">Ubl conjugation pathway</keyword>
<dbReference type="InterPro" id="IPR013083">
    <property type="entry name" value="Znf_RING/FYVE/PHD"/>
</dbReference>
<evidence type="ECO:0000256" key="6">
    <source>
        <dbReference type="ARBA" id="ARBA00022692"/>
    </source>
</evidence>
<evidence type="ECO:0000256" key="7">
    <source>
        <dbReference type="ARBA" id="ARBA00022723"/>
    </source>
</evidence>
<dbReference type="PANTHER" id="PTHR46913">
    <property type="entry name" value="RING-H2 FINGER PROTEIN ATL16"/>
    <property type="match status" value="1"/>
</dbReference>
<evidence type="ECO:0000256" key="8">
    <source>
        <dbReference type="ARBA" id="ARBA00022771"/>
    </source>
</evidence>
<comment type="catalytic activity">
    <reaction evidence="1">
        <text>S-ubiquitinyl-[E2 ubiquitin-conjugating enzyme]-L-cysteine + [acceptor protein]-L-lysine = [E2 ubiquitin-conjugating enzyme]-L-cysteine + N(6)-ubiquitinyl-[acceptor protein]-L-lysine.</text>
        <dbReference type="EC" id="2.3.2.27"/>
    </reaction>
</comment>
<gene>
    <name evidence="17" type="ORF">R1flu_003937</name>
</gene>
<dbReference type="PANTHER" id="PTHR46913:SF1">
    <property type="entry name" value="RING-H2 FINGER PROTEIN ATL16"/>
    <property type="match status" value="1"/>
</dbReference>
<dbReference type="SMART" id="SM00184">
    <property type="entry name" value="RING"/>
    <property type="match status" value="1"/>
</dbReference>
<dbReference type="PROSITE" id="PS50089">
    <property type="entry name" value="ZF_RING_2"/>
    <property type="match status" value="1"/>
</dbReference>
<dbReference type="Proteomes" id="UP001605036">
    <property type="component" value="Unassembled WGS sequence"/>
</dbReference>
<evidence type="ECO:0000313" key="17">
    <source>
        <dbReference type="EMBL" id="KAL2603064.1"/>
    </source>
</evidence>
<feature type="compositionally biased region" description="Low complexity" evidence="14">
    <location>
        <begin position="413"/>
        <end position="426"/>
    </location>
</feature>
<keyword evidence="6 15" id="KW-0812">Transmembrane</keyword>
<dbReference type="InterPro" id="IPR044600">
    <property type="entry name" value="ATL1/ATL16-like"/>
</dbReference>
<sequence>MTSNWNPPLGQPVPSGGHDGGKGAFSPAVVSVIAVLGSAFLVISYYRIFAKFCTRWQFQRELLELEARHAGMDHHAGVSPLLNHGLQPSLIKMIPVFVYKTGETFTAETDCPVCLGEFLDHQELRLLPKCAHAFHVACIDTWLGTHSSCPVCRAPIFPEHKIRESVIRAQQQRQYQDNGFSFGPLPPERMSNSPHTLRGLWNYEDAHSIWIPNLYPNDPTSPDGMLVIDPGEDSRRLSETREHEQAYLAWAAATTAGRNSSQNPLQRDESNRASGESRSGTYFSTPTGHDQVSLTRTASCKESSSSSKDRSRWQIPSRRLSSFRKSPFSIAIRSYSMGTSRRHVHGLEFLDLDEFRYAAEVSRLGTTPDLSATPASVLSTSSDRMMHVPPVPPRKVCNDGAGPSKVDNPAPPSSWRRPSSGNSNNPESEKGGASLKSSSARGRSKSFRSPFNLKRSLSMGRTVFSFRMDHSSRGRIFSMDSPPNT</sequence>
<accession>A0ABD1XDZ8</accession>
<evidence type="ECO:0000256" key="14">
    <source>
        <dbReference type="SAM" id="MobiDB-lite"/>
    </source>
</evidence>
<evidence type="ECO:0000256" key="1">
    <source>
        <dbReference type="ARBA" id="ARBA00000900"/>
    </source>
</evidence>
<evidence type="ECO:0000256" key="11">
    <source>
        <dbReference type="ARBA" id="ARBA00022989"/>
    </source>
</evidence>
<keyword evidence="12 15" id="KW-0472">Membrane</keyword>
<evidence type="ECO:0000313" key="18">
    <source>
        <dbReference type="Proteomes" id="UP001605036"/>
    </source>
</evidence>
<name>A0ABD1XDZ8_9MARC</name>
<organism evidence="17 18">
    <name type="scientific">Riccia fluitans</name>
    <dbReference type="NCBI Taxonomy" id="41844"/>
    <lineage>
        <taxon>Eukaryota</taxon>
        <taxon>Viridiplantae</taxon>
        <taxon>Streptophyta</taxon>
        <taxon>Embryophyta</taxon>
        <taxon>Marchantiophyta</taxon>
        <taxon>Marchantiopsida</taxon>
        <taxon>Marchantiidae</taxon>
        <taxon>Marchantiales</taxon>
        <taxon>Ricciaceae</taxon>
        <taxon>Riccia</taxon>
    </lineage>
</organism>
<evidence type="ECO:0000256" key="12">
    <source>
        <dbReference type="ARBA" id="ARBA00023136"/>
    </source>
</evidence>
<feature type="domain" description="RING-type" evidence="16">
    <location>
        <begin position="111"/>
        <end position="153"/>
    </location>
</feature>
<dbReference type="FunFam" id="3.30.40.10:FF:000187">
    <property type="entry name" value="E3 ubiquitin-protein ligase ATL6"/>
    <property type="match status" value="1"/>
</dbReference>
<keyword evidence="11 15" id="KW-1133">Transmembrane helix</keyword>
<feature type="compositionally biased region" description="Polar residues" evidence="14">
    <location>
        <begin position="366"/>
        <end position="383"/>
    </location>
</feature>
<keyword evidence="10" id="KW-0862">Zinc</keyword>
<comment type="pathway">
    <text evidence="3">Protein modification; protein ubiquitination.</text>
</comment>
<dbReference type="GO" id="GO:0061630">
    <property type="term" value="F:ubiquitin protein ligase activity"/>
    <property type="evidence" value="ECO:0007669"/>
    <property type="project" value="UniProtKB-EC"/>
</dbReference>
<dbReference type="InterPro" id="IPR001841">
    <property type="entry name" value="Znf_RING"/>
</dbReference>
<protein>
    <recommendedName>
        <fullName evidence="4">RING-type E3 ubiquitin transferase</fullName>
        <ecNumber evidence="4">2.3.2.27</ecNumber>
    </recommendedName>
</protein>
<dbReference type="CDD" id="cd16461">
    <property type="entry name" value="RING-H2_EL5-like"/>
    <property type="match status" value="1"/>
</dbReference>
<keyword evidence="18" id="KW-1185">Reference proteome</keyword>
<evidence type="ECO:0000256" key="3">
    <source>
        <dbReference type="ARBA" id="ARBA00004906"/>
    </source>
</evidence>
<feature type="region of interest" description="Disordered" evidence="14">
    <location>
        <begin position="254"/>
        <end position="315"/>
    </location>
</feature>
<evidence type="ECO:0000256" key="15">
    <source>
        <dbReference type="SAM" id="Phobius"/>
    </source>
</evidence>
<evidence type="ECO:0000256" key="13">
    <source>
        <dbReference type="PROSITE-ProRule" id="PRU00175"/>
    </source>
</evidence>
<feature type="transmembrane region" description="Helical" evidence="15">
    <location>
        <begin position="24"/>
        <end position="46"/>
    </location>
</feature>
<keyword evidence="5" id="KW-0808">Transferase</keyword>
<evidence type="ECO:0000256" key="5">
    <source>
        <dbReference type="ARBA" id="ARBA00022679"/>
    </source>
</evidence>
<evidence type="ECO:0000256" key="9">
    <source>
        <dbReference type="ARBA" id="ARBA00022786"/>
    </source>
</evidence>
<dbReference type="Pfam" id="PF13639">
    <property type="entry name" value="zf-RING_2"/>
    <property type="match status" value="1"/>
</dbReference>
<dbReference type="EMBL" id="JBHFFA010000084">
    <property type="protein sequence ID" value="KAL2603064.1"/>
    <property type="molecule type" value="Genomic_DNA"/>
</dbReference>
<keyword evidence="8 13" id="KW-0863">Zinc-finger</keyword>
<proteinExistence type="predicted"/>
<dbReference type="Gene3D" id="3.30.40.10">
    <property type="entry name" value="Zinc/RING finger domain, C3HC4 (zinc finger)"/>
    <property type="match status" value="1"/>
</dbReference>
<dbReference type="EC" id="2.3.2.27" evidence="4"/>
<reference evidence="17 18" key="1">
    <citation type="submission" date="2024-09" db="EMBL/GenBank/DDBJ databases">
        <title>Chromosome-scale assembly of Riccia fluitans.</title>
        <authorList>
            <person name="Paukszto L."/>
            <person name="Sawicki J."/>
            <person name="Karawczyk K."/>
            <person name="Piernik-Szablinska J."/>
            <person name="Szczecinska M."/>
            <person name="Mazdziarz M."/>
        </authorList>
    </citation>
    <scope>NUCLEOTIDE SEQUENCE [LARGE SCALE GENOMIC DNA]</scope>
    <source>
        <strain evidence="17">Rf_01</strain>
        <tissue evidence="17">Aerial parts of the thallus</tissue>
    </source>
</reference>
<feature type="compositionally biased region" description="Polar residues" evidence="14">
    <location>
        <begin position="272"/>
        <end position="298"/>
    </location>
</feature>
<feature type="region of interest" description="Disordered" evidence="14">
    <location>
        <begin position="366"/>
        <end position="453"/>
    </location>
</feature>
<evidence type="ECO:0000256" key="10">
    <source>
        <dbReference type="ARBA" id="ARBA00022833"/>
    </source>
</evidence>
<comment type="caution">
    <text evidence="17">The sequence shown here is derived from an EMBL/GenBank/DDBJ whole genome shotgun (WGS) entry which is preliminary data.</text>
</comment>
<evidence type="ECO:0000256" key="4">
    <source>
        <dbReference type="ARBA" id="ARBA00012483"/>
    </source>
</evidence>
<keyword evidence="7" id="KW-0479">Metal-binding</keyword>
<comment type="subcellular location">
    <subcellularLocation>
        <location evidence="2">Membrane</location>
        <topology evidence="2">Single-pass membrane protein</topology>
    </subcellularLocation>
</comment>
<evidence type="ECO:0000256" key="2">
    <source>
        <dbReference type="ARBA" id="ARBA00004167"/>
    </source>
</evidence>
<evidence type="ECO:0000259" key="16">
    <source>
        <dbReference type="PROSITE" id="PS50089"/>
    </source>
</evidence>
<dbReference type="SUPFAM" id="SSF57850">
    <property type="entry name" value="RING/U-box"/>
    <property type="match status" value="1"/>
</dbReference>
<dbReference type="GO" id="GO:0008270">
    <property type="term" value="F:zinc ion binding"/>
    <property type="evidence" value="ECO:0007669"/>
    <property type="project" value="UniProtKB-KW"/>
</dbReference>
<dbReference type="GO" id="GO:0016020">
    <property type="term" value="C:membrane"/>
    <property type="evidence" value="ECO:0007669"/>
    <property type="project" value="UniProtKB-SubCell"/>
</dbReference>
<dbReference type="AlphaFoldDB" id="A0ABD1XDZ8"/>